<feature type="region of interest" description="Disordered" evidence="1">
    <location>
        <begin position="49"/>
        <end position="74"/>
    </location>
</feature>
<organism evidence="2 3">
    <name type="scientific">Eucalyptus globulus</name>
    <name type="common">Tasmanian blue gum</name>
    <dbReference type="NCBI Taxonomy" id="34317"/>
    <lineage>
        <taxon>Eukaryota</taxon>
        <taxon>Viridiplantae</taxon>
        <taxon>Streptophyta</taxon>
        <taxon>Embryophyta</taxon>
        <taxon>Tracheophyta</taxon>
        <taxon>Spermatophyta</taxon>
        <taxon>Magnoliopsida</taxon>
        <taxon>eudicotyledons</taxon>
        <taxon>Gunneridae</taxon>
        <taxon>Pentapetalae</taxon>
        <taxon>rosids</taxon>
        <taxon>malvids</taxon>
        <taxon>Myrtales</taxon>
        <taxon>Myrtaceae</taxon>
        <taxon>Myrtoideae</taxon>
        <taxon>Eucalypteae</taxon>
        <taxon>Eucalyptus</taxon>
    </lineage>
</organism>
<comment type="caution">
    <text evidence="2">The sequence shown here is derived from an EMBL/GenBank/DDBJ whole genome shotgun (WGS) entry which is preliminary data.</text>
</comment>
<feature type="region of interest" description="Disordered" evidence="1">
    <location>
        <begin position="1"/>
        <end position="34"/>
    </location>
</feature>
<dbReference type="PANTHER" id="PTHR33781">
    <property type="entry name" value="PROTEIN PHYTOCHROME KINASE SUBSTRATE 1-RELATED"/>
    <property type="match status" value="1"/>
</dbReference>
<feature type="compositionally biased region" description="Polar residues" evidence="1">
    <location>
        <begin position="148"/>
        <end position="158"/>
    </location>
</feature>
<feature type="region of interest" description="Disordered" evidence="1">
    <location>
        <begin position="88"/>
        <end position="116"/>
    </location>
</feature>
<feature type="compositionally biased region" description="Basic and acidic residues" evidence="1">
    <location>
        <begin position="559"/>
        <end position="568"/>
    </location>
</feature>
<accession>A0ABD3LTK0</accession>
<sequence>MKASENSFTKPPPISGLMKPSLVHSSSSPSSFPHKPDLSVAADFSFSSYLRPPSDEEEPKRPSREHNQCGADDSELSIFDARRYFNETNDQGFTDRPRVISPVKENSPDPSLLLPRLSSASSSVADGYGRNYWARSFRSYATPTASSEASWNSHTGLLTNPPGALPVSLRDPAADRKRGTSNSPRWLLFQQKCPCLGKKSVRVKERSLEPRSPARLSNSRSKERGGYKVQPDIAQTKAFSISAVSEASKESLVATSTPRYYTGKTGEKIANSVRRISSEAENHFPPEVRASVVAQGRPFIDGTTNAGFTFPVLKPSMSSSSSSPPLKPVPNSQPSIKKSVSPLLPLAIDPPRDSLEVFQPSGTSNTHPHQLLVAPASLGPRENQAMDDDVASDASSDLFEIESFSTQSTSYPVPYHRRRDSLDEARPRFSTNTSTGPGLYHGLDDQPMTPSSAGYGLTEYGYEPSEASIAWSITTAEGTSWDRGSVTNYSVSASDVEEFTRMQLRLHQELERGGGGEGGGGRWRGNGLLTSCRCEKAVSVGPSPVKCAPEQGHVQVHVHEHGHGDGHGQGHHKSRPPASLPAPPSALARHVSSRPPPVANKPPIPSSHPARLSLTFAT</sequence>
<feature type="region of interest" description="Disordered" evidence="1">
    <location>
        <begin position="203"/>
        <end position="227"/>
    </location>
</feature>
<dbReference type="Proteomes" id="UP001634007">
    <property type="component" value="Unassembled WGS sequence"/>
</dbReference>
<dbReference type="PANTHER" id="PTHR33781:SF1">
    <property type="entry name" value="PROTEIN PHYTOCHROME KINASE SUBSTRATE 4"/>
    <property type="match status" value="1"/>
</dbReference>
<reference evidence="2 3" key="1">
    <citation type="submission" date="2024-11" db="EMBL/GenBank/DDBJ databases">
        <title>Chromosome-level genome assembly of Eucalyptus globulus Labill. provides insights into its genome evolution.</title>
        <authorList>
            <person name="Li X."/>
        </authorList>
    </citation>
    <scope>NUCLEOTIDE SEQUENCE [LARGE SCALE GENOMIC DNA]</scope>
    <source>
        <strain evidence="2">CL2024</strain>
        <tissue evidence="2">Fresh tender leaves</tissue>
    </source>
</reference>
<dbReference type="EMBL" id="JBJKBG010000001">
    <property type="protein sequence ID" value="KAL3755064.1"/>
    <property type="molecule type" value="Genomic_DNA"/>
</dbReference>
<protein>
    <recommendedName>
        <fullName evidence="4">Protein PHYTOCHROME KINASE SUBSTRATE 4</fullName>
    </recommendedName>
</protein>
<keyword evidence="3" id="KW-1185">Reference proteome</keyword>
<evidence type="ECO:0000313" key="2">
    <source>
        <dbReference type="EMBL" id="KAL3755064.1"/>
    </source>
</evidence>
<proteinExistence type="predicted"/>
<feature type="compositionally biased region" description="Low complexity" evidence="1">
    <location>
        <begin position="19"/>
        <end position="33"/>
    </location>
</feature>
<evidence type="ECO:0000313" key="3">
    <source>
        <dbReference type="Proteomes" id="UP001634007"/>
    </source>
</evidence>
<feature type="region of interest" description="Disordered" evidence="1">
    <location>
        <begin position="148"/>
        <end position="183"/>
    </location>
</feature>
<dbReference type="AlphaFoldDB" id="A0ABD3LTK0"/>
<feature type="region of interest" description="Disordered" evidence="1">
    <location>
        <begin position="315"/>
        <end position="338"/>
    </location>
</feature>
<feature type="compositionally biased region" description="Basic and acidic residues" evidence="1">
    <location>
        <begin position="58"/>
        <end position="67"/>
    </location>
</feature>
<dbReference type="InterPro" id="IPR039615">
    <property type="entry name" value="PKS"/>
</dbReference>
<feature type="region of interest" description="Disordered" evidence="1">
    <location>
        <begin position="559"/>
        <end position="618"/>
    </location>
</feature>
<feature type="region of interest" description="Disordered" evidence="1">
    <location>
        <begin position="426"/>
        <end position="452"/>
    </location>
</feature>
<name>A0ABD3LTK0_EUCGL</name>
<feature type="compositionally biased region" description="Low complexity" evidence="1">
    <location>
        <begin position="315"/>
        <end position="324"/>
    </location>
</feature>
<evidence type="ECO:0000256" key="1">
    <source>
        <dbReference type="SAM" id="MobiDB-lite"/>
    </source>
</evidence>
<gene>
    <name evidence="2" type="ORF">ACJRO7_002176</name>
</gene>
<evidence type="ECO:0008006" key="4">
    <source>
        <dbReference type="Google" id="ProtNLM"/>
    </source>
</evidence>
<feature type="compositionally biased region" description="Pro residues" evidence="1">
    <location>
        <begin position="594"/>
        <end position="606"/>
    </location>
</feature>